<reference evidence="2" key="1">
    <citation type="journal article" date="2013" name="Environ. Microbiol.">
        <title>Microbiota from the distal guts of lean and obese adolescents exhibit partial functional redundancy besides clear differences in community structure.</title>
        <authorList>
            <person name="Ferrer M."/>
            <person name="Ruiz A."/>
            <person name="Lanza F."/>
            <person name="Haange S.B."/>
            <person name="Oberbach A."/>
            <person name="Till H."/>
            <person name="Bargiela R."/>
            <person name="Campoy C."/>
            <person name="Segura M.T."/>
            <person name="Richter M."/>
            <person name="von Bergen M."/>
            <person name="Seifert J."/>
            <person name="Suarez A."/>
        </authorList>
    </citation>
    <scope>NUCLEOTIDE SEQUENCE</scope>
</reference>
<feature type="non-terminal residue" evidence="2">
    <location>
        <position position="45"/>
    </location>
</feature>
<dbReference type="EMBL" id="AJWY01005817">
    <property type="protein sequence ID" value="EKC68599.1"/>
    <property type="molecule type" value="Genomic_DNA"/>
</dbReference>
<accession>K1TM05</accession>
<sequence length="45" mass="4740">MAKIKGTIVVDRERCKGCGVCVASCPCQVLELSAEVNGKGYPVAR</sequence>
<dbReference type="InterPro" id="IPR017900">
    <property type="entry name" value="4Fe4S_Fe_S_CS"/>
</dbReference>
<feature type="domain" description="4Fe-4S ferredoxin-type" evidence="1">
    <location>
        <begin position="6"/>
        <end position="35"/>
    </location>
</feature>
<dbReference type="PROSITE" id="PS51379">
    <property type="entry name" value="4FE4S_FER_2"/>
    <property type="match status" value="1"/>
</dbReference>
<dbReference type="Gene3D" id="3.30.70.20">
    <property type="match status" value="1"/>
</dbReference>
<proteinExistence type="predicted"/>
<evidence type="ECO:0000259" key="1">
    <source>
        <dbReference type="PROSITE" id="PS51379"/>
    </source>
</evidence>
<protein>
    <submittedName>
        <fullName evidence="2">4Fe-4S ferredoxin iron-sulfur binding domain-containing protein</fullName>
    </submittedName>
</protein>
<dbReference type="SUPFAM" id="SSF54862">
    <property type="entry name" value="4Fe-4S ferredoxins"/>
    <property type="match status" value="1"/>
</dbReference>
<dbReference type="InterPro" id="IPR017896">
    <property type="entry name" value="4Fe4S_Fe-S-bd"/>
</dbReference>
<dbReference type="AlphaFoldDB" id="K1TM05"/>
<dbReference type="PROSITE" id="PS00198">
    <property type="entry name" value="4FE4S_FER_1"/>
    <property type="match status" value="1"/>
</dbReference>
<comment type="caution">
    <text evidence="2">The sequence shown here is derived from an EMBL/GenBank/DDBJ whole genome shotgun (WGS) entry which is preliminary data.</text>
</comment>
<name>K1TM05_9ZZZZ</name>
<gene>
    <name evidence="2" type="ORF">LEA_08716</name>
</gene>
<evidence type="ECO:0000313" key="2">
    <source>
        <dbReference type="EMBL" id="EKC68599.1"/>
    </source>
</evidence>
<organism evidence="2">
    <name type="scientific">human gut metagenome</name>
    <dbReference type="NCBI Taxonomy" id="408170"/>
    <lineage>
        <taxon>unclassified sequences</taxon>
        <taxon>metagenomes</taxon>
        <taxon>organismal metagenomes</taxon>
    </lineage>
</organism>
<dbReference type="Pfam" id="PF12837">
    <property type="entry name" value="Fer4_6"/>
    <property type="match status" value="1"/>
</dbReference>